<evidence type="ECO:0008006" key="4">
    <source>
        <dbReference type="Google" id="ProtNLM"/>
    </source>
</evidence>
<name>A0ABV0U1D6_9TELE</name>
<evidence type="ECO:0000313" key="2">
    <source>
        <dbReference type="EMBL" id="MEQ2237973.1"/>
    </source>
</evidence>
<dbReference type="Proteomes" id="UP001482620">
    <property type="component" value="Unassembled WGS sequence"/>
</dbReference>
<comment type="caution">
    <text evidence="2">The sequence shown here is derived from an EMBL/GenBank/DDBJ whole genome shotgun (WGS) entry which is preliminary data.</text>
</comment>
<protein>
    <recommendedName>
        <fullName evidence="4">Secreted protein</fullName>
    </recommendedName>
</protein>
<accession>A0ABV0U1D6</accession>
<keyword evidence="1" id="KW-0732">Signal</keyword>
<organism evidence="2 3">
    <name type="scientific">Ilyodon furcidens</name>
    <name type="common">goldbreast splitfin</name>
    <dbReference type="NCBI Taxonomy" id="33524"/>
    <lineage>
        <taxon>Eukaryota</taxon>
        <taxon>Metazoa</taxon>
        <taxon>Chordata</taxon>
        <taxon>Craniata</taxon>
        <taxon>Vertebrata</taxon>
        <taxon>Euteleostomi</taxon>
        <taxon>Actinopterygii</taxon>
        <taxon>Neopterygii</taxon>
        <taxon>Teleostei</taxon>
        <taxon>Neoteleostei</taxon>
        <taxon>Acanthomorphata</taxon>
        <taxon>Ovalentaria</taxon>
        <taxon>Atherinomorphae</taxon>
        <taxon>Cyprinodontiformes</taxon>
        <taxon>Goodeidae</taxon>
        <taxon>Ilyodon</taxon>
    </lineage>
</organism>
<sequence>MCDCDCVFLFLCQVSSLFWISLGPPIKCGASFLPATLPAGGWCLCSCGSRCLQLGALVCAGSLPVAACRGLGPWVLSGLCLGRDVSRGDGSLGPWLDLLWHRRVLAGPVGSSLQLPRASAPGLLGGSPALLWRGCGRPGSGSLEVPVLWGPFDVCGSDLLRVCLRSRRQVCCSSHLLLHIFYGETLYTQACSHSQVFKFRC</sequence>
<keyword evidence="3" id="KW-1185">Reference proteome</keyword>
<feature type="signal peptide" evidence="1">
    <location>
        <begin position="1"/>
        <end position="23"/>
    </location>
</feature>
<feature type="chain" id="PRO_5046277510" description="Secreted protein" evidence="1">
    <location>
        <begin position="24"/>
        <end position="201"/>
    </location>
</feature>
<evidence type="ECO:0000256" key="1">
    <source>
        <dbReference type="SAM" id="SignalP"/>
    </source>
</evidence>
<dbReference type="EMBL" id="JAHRIQ010050285">
    <property type="protein sequence ID" value="MEQ2237973.1"/>
    <property type="molecule type" value="Genomic_DNA"/>
</dbReference>
<proteinExistence type="predicted"/>
<reference evidence="2 3" key="1">
    <citation type="submission" date="2021-06" db="EMBL/GenBank/DDBJ databases">
        <authorList>
            <person name="Palmer J.M."/>
        </authorList>
    </citation>
    <scope>NUCLEOTIDE SEQUENCE [LARGE SCALE GENOMIC DNA]</scope>
    <source>
        <strain evidence="3">if_2019</strain>
        <tissue evidence="2">Muscle</tissue>
    </source>
</reference>
<gene>
    <name evidence="2" type="ORF">ILYODFUR_028638</name>
</gene>
<evidence type="ECO:0000313" key="3">
    <source>
        <dbReference type="Proteomes" id="UP001482620"/>
    </source>
</evidence>